<dbReference type="InterPro" id="IPR045489">
    <property type="entry name" value="DUF6429"/>
</dbReference>
<dbReference type="AlphaFoldDB" id="A0A934S0R7"/>
<dbReference type="Proteomes" id="UP000617628">
    <property type="component" value="Unassembled WGS sequence"/>
</dbReference>
<accession>A0A934S0R7</accession>
<proteinExistence type="predicted"/>
<dbReference type="Pfam" id="PF20008">
    <property type="entry name" value="DUF6429"/>
    <property type="match status" value="1"/>
</dbReference>
<dbReference type="EMBL" id="JAENIL010000077">
    <property type="protein sequence ID" value="MBK1880247.1"/>
    <property type="molecule type" value="Genomic_DNA"/>
</dbReference>
<keyword evidence="3" id="KW-1185">Reference proteome</keyword>
<dbReference type="RefSeq" id="WP_200359005.1">
    <property type="nucleotide sequence ID" value="NZ_JAENIL010000077.1"/>
</dbReference>
<organism evidence="2 3">
    <name type="scientific">Pelagicoccus mobilis</name>
    <dbReference type="NCBI Taxonomy" id="415221"/>
    <lineage>
        <taxon>Bacteria</taxon>
        <taxon>Pseudomonadati</taxon>
        <taxon>Verrucomicrobiota</taxon>
        <taxon>Opitutia</taxon>
        <taxon>Puniceicoccales</taxon>
        <taxon>Pelagicoccaceae</taxon>
        <taxon>Pelagicoccus</taxon>
    </lineage>
</organism>
<sequence>MKIDEEKVDEAVLALLQLTLCGGSRAWKGHDWDVLNRLYEKGFIYDPVGKAKSVMLTEEGMKRSEELFERLFGK</sequence>
<gene>
    <name evidence="2" type="ORF">JIN87_25410</name>
</gene>
<evidence type="ECO:0000313" key="3">
    <source>
        <dbReference type="Proteomes" id="UP000617628"/>
    </source>
</evidence>
<name>A0A934S0R7_9BACT</name>
<evidence type="ECO:0000259" key="1">
    <source>
        <dbReference type="Pfam" id="PF20008"/>
    </source>
</evidence>
<protein>
    <recommendedName>
        <fullName evidence="1">DUF6429 domain-containing protein</fullName>
    </recommendedName>
</protein>
<evidence type="ECO:0000313" key="2">
    <source>
        <dbReference type="EMBL" id="MBK1880247.1"/>
    </source>
</evidence>
<feature type="domain" description="DUF6429" evidence="1">
    <location>
        <begin position="4"/>
        <end position="74"/>
    </location>
</feature>
<comment type="caution">
    <text evidence="2">The sequence shown here is derived from an EMBL/GenBank/DDBJ whole genome shotgun (WGS) entry which is preliminary data.</text>
</comment>
<reference evidence="2" key="1">
    <citation type="submission" date="2021-01" db="EMBL/GenBank/DDBJ databases">
        <title>Modified the classification status of verrucomicrobia.</title>
        <authorList>
            <person name="Feng X."/>
        </authorList>
    </citation>
    <scope>NUCLEOTIDE SEQUENCE</scope>
    <source>
        <strain evidence="2">KCTC 13126</strain>
    </source>
</reference>